<dbReference type="AlphaFoldDB" id="A0A9N7TMR3"/>
<reference evidence="2" key="1">
    <citation type="submission" date="2020-03" db="EMBL/GenBank/DDBJ databases">
        <authorList>
            <person name="Weist P."/>
        </authorList>
    </citation>
    <scope>NUCLEOTIDE SEQUENCE</scope>
</reference>
<sequence length="244" mass="27135">MPCLPPPSGDTKERGLWEESNRATSGASRWKAGGVDSGPVERPRGSVHVAPRSMQRNTLSNAVALRIPQPFGDSWHFAYYQNILNHSGDSASGESEPRETRQNISNRKGPDSKRDGQISQRRCLNGWRGHRGRDREYECMCGSGEGAGNRQREKESNLLRFTIEPCLEHAYLMLPHGSPVPTLIYDPQEKTSDGHIFVAMVTAVVMRSDEEEKTQKRREGKRSGGGLEGGGYTSERRIAEVQSN</sequence>
<accession>A0A9N7TMR3</accession>
<feature type="compositionally biased region" description="Basic and acidic residues" evidence="1">
    <location>
        <begin position="10"/>
        <end position="21"/>
    </location>
</feature>
<name>A0A9N7TMR3_PLEPL</name>
<organism evidence="2 3">
    <name type="scientific">Pleuronectes platessa</name>
    <name type="common">European plaice</name>
    <dbReference type="NCBI Taxonomy" id="8262"/>
    <lineage>
        <taxon>Eukaryota</taxon>
        <taxon>Metazoa</taxon>
        <taxon>Chordata</taxon>
        <taxon>Craniata</taxon>
        <taxon>Vertebrata</taxon>
        <taxon>Euteleostomi</taxon>
        <taxon>Actinopterygii</taxon>
        <taxon>Neopterygii</taxon>
        <taxon>Teleostei</taxon>
        <taxon>Neoteleostei</taxon>
        <taxon>Acanthomorphata</taxon>
        <taxon>Carangaria</taxon>
        <taxon>Pleuronectiformes</taxon>
        <taxon>Pleuronectoidei</taxon>
        <taxon>Pleuronectidae</taxon>
        <taxon>Pleuronectes</taxon>
    </lineage>
</organism>
<feature type="compositionally biased region" description="Basic and acidic residues" evidence="1">
    <location>
        <begin position="234"/>
        <end position="244"/>
    </location>
</feature>
<feature type="compositionally biased region" description="Gly residues" evidence="1">
    <location>
        <begin position="223"/>
        <end position="232"/>
    </location>
</feature>
<evidence type="ECO:0000256" key="1">
    <source>
        <dbReference type="SAM" id="MobiDB-lite"/>
    </source>
</evidence>
<feature type="region of interest" description="Disordered" evidence="1">
    <location>
        <begin position="1"/>
        <end position="47"/>
    </location>
</feature>
<feature type="region of interest" description="Disordered" evidence="1">
    <location>
        <begin position="88"/>
        <end position="125"/>
    </location>
</feature>
<dbReference type="EMBL" id="CADEAL010000168">
    <property type="protein sequence ID" value="CAB1415662.1"/>
    <property type="molecule type" value="Genomic_DNA"/>
</dbReference>
<evidence type="ECO:0000313" key="3">
    <source>
        <dbReference type="Proteomes" id="UP001153269"/>
    </source>
</evidence>
<dbReference type="Proteomes" id="UP001153269">
    <property type="component" value="Unassembled WGS sequence"/>
</dbReference>
<keyword evidence="3" id="KW-1185">Reference proteome</keyword>
<protein>
    <submittedName>
        <fullName evidence="2">Uncharacterized protein</fullName>
    </submittedName>
</protein>
<evidence type="ECO:0000313" key="2">
    <source>
        <dbReference type="EMBL" id="CAB1415662.1"/>
    </source>
</evidence>
<proteinExistence type="predicted"/>
<feature type="region of interest" description="Disordered" evidence="1">
    <location>
        <begin position="208"/>
        <end position="244"/>
    </location>
</feature>
<comment type="caution">
    <text evidence="2">The sequence shown here is derived from an EMBL/GenBank/DDBJ whole genome shotgun (WGS) entry which is preliminary data.</text>
</comment>
<gene>
    <name evidence="2" type="ORF">PLEPLA_LOCUS3380</name>
</gene>